<proteinExistence type="predicted"/>
<dbReference type="RefSeq" id="WP_126536254.1">
    <property type="nucleotide sequence ID" value="NZ_BSPM01000008.1"/>
</dbReference>
<feature type="transmembrane region" description="Helical" evidence="1">
    <location>
        <begin position="176"/>
        <end position="194"/>
    </location>
</feature>
<dbReference type="Pfam" id="PF04955">
    <property type="entry name" value="HupE_UreJ"/>
    <property type="match status" value="1"/>
</dbReference>
<evidence type="ECO:0000256" key="2">
    <source>
        <dbReference type="SAM" id="SignalP"/>
    </source>
</evidence>
<name>A0A4R6RK66_9HYPH</name>
<gene>
    <name evidence="3" type="ORF">EDD54_0864</name>
</gene>
<sequence>MRFAFRRTALAAGLALAPTAALAHVGVGAHDHAGLAAGFLHPVSGLDHVAAMVAVGLWAATLGGRAMLAVPAAFVGVLSLGAVLGVAGVALPAVEPMIAASVVVLGLLTAFAVRVPAAAAAALVGFLGLFHGYAHGAEMPEMASPALYGLGFVTATVLLHAAGLGLGLVLPRLSLVAARGLGAVVAAIGVMLVAG</sequence>
<keyword evidence="1" id="KW-1133">Transmembrane helix</keyword>
<dbReference type="OrthoDB" id="9808192at2"/>
<feature type="signal peptide" evidence="2">
    <location>
        <begin position="1"/>
        <end position="23"/>
    </location>
</feature>
<feature type="transmembrane region" description="Helical" evidence="1">
    <location>
        <begin position="146"/>
        <end position="170"/>
    </location>
</feature>
<dbReference type="AlphaFoldDB" id="A0A4R6RK66"/>
<keyword evidence="1" id="KW-0472">Membrane</keyword>
<organism evidence="3 4">
    <name type="scientific">Oharaeibacter diazotrophicus</name>
    <dbReference type="NCBI Taxonomy" id="1920512"/>
    <lineage>
        <taxon>Bacteria</taxon>
        <taxon>Pseudomonadati</taxon>
        <taxon>Pseudomonadota</taxon>
        <taxon>Alphaproteobacteria</taxon>
        <taxon>Hyphomicrobiales</taxon>
        <taxon>Pleomorphomonadaceae</taxon>
        <taxon>Oharaeibacter</taxon>
    </lineage>
</organism>
<evidence type="ECO:0000313" key="3">
    <source>
        <dbReference type="EMBL" id="TDP86979.1"/>
    </source>
</evidence>
<accession>A0A4R6RK66</accession>
<dbReference type="EMBL" id="SNXY01000006">
    <property type="protein sequence ID" value="TDP86979.1"/>
    <property type="molecule type" value="Genomic_DNA"/>
</dbReference>
<protein>
    <submittedName>
        <fullName evidence="3">Urease accessory protein</fullName>
    </submittedName>
</protein>
<dbReference type="PIRSF" id="PIRSF016919">
    <property type="entry name" value="HupE_UreJ"/>
    <property type="match status" value="1"/>
</dbReference>
<feature type="transmembrane region" description="Helical" evidence="1">
    <location>
        <begin position="111"/>
        <end position="134"/>
    </location>
</feature>
<dbReference type="Proteomes" id="UP000294547">
    <property type="component" value="Unassembled WGS sequence"/>
</dbReference>
<keyword evidence="4" id="KW-1185">Reference proteome</keyword>
<evidence type="ECO:0000313" key="4">
    <source>
        <dbReference type="Proteomes" id="UP000294547"/>
    </source>
</evidence>
<keyword evidence="1" id="KW-0812">Transmembrane</keyword>
<keyword evidence="2" id="KW-0732">Signal</keyword>
<feature type="transmembrane region" description="Helical" evidence="1">
    <location>
        <begin position="67"/>
        <end position="91"/>
    </location>
</feature>
<evidence type="ECO:0000256" key="1">
    <source>
        <dbReference type="SAM" id="Phobius"/>
    </source>
</evidence>
<feature type="chain" id="PRO_5020269020" evidence="2">
    <location>
        <begin position="24"/>
        <end position="195"/>
    </location>
</feature>
<reference evidence="3 4" key="1">
    <citation type="submission" date="2019-03" db="EMBL/GenBank/DDBJ databases">
        <title>Genomic Encyclopedia of Type Strains, Phase IV (KMG-IV): sequencing the most valuable type-strain genomes for metagenomic binning, comparative biology and taxonomic classification.</title>
        <authorList>
            <person name="Goeker M."/>
        </authorList>
    </citation>
    <scope>NUCLEOTIDE SEQUENCE [LARGE SCALE GENOMIC DNA]</scope>
    <source>
        <strain evidence="3 4">DSM 102969</strain>
    </source>
</reference>
<dbReference type="InterPro" id="IPR007038">
    <property type="entry name" value="HupE_UreJ"/>
</dbReference>
<comment type="caution">
    <text evidence="3">The sequence shown here is derived from an EMBL/GenBank/DDBJ whole genome shotgun (WGS) entry which is preliminary data.</text>
</comment>